<dbReference type="PANTHER" id="PTHR38593:SF1">
    <property type="entry name" value="BLR2558 PROTEIN"/>
    <property type="match status" value="1"/>
</dbReference>
<dbReference type="PANTHER" id="PTHR38593">
    <property type="entry name" value="BLR2558 PROTEIN"/>
    <property type="match status" value="1"/>
</dbReference>
<dbReference type="EMBL" id="JBCGDC010000176">
    <property type="protein sequence ID" value="MFB6397867.1"/>
    <property type="molecule type" value="Genomic_DNA"/>
</dbReference>
<evidence type="ECO:0000313" key="5">
    <source>
        <dbReference type="Proteomes" id="UP001582793"/>
    </source>
</evidence>
<evidence type="ECO:0000256" key="1">
    <source>
        <dbReference type="SAM" id="MobiDB-lite"/>
    </source>
</evidence>
<dbReference type="Gene3D" id="1.20.1260.10">
    <property type="match status" value="1"/>
</dbReference>
<dbReference type="RefSeq" id="WP_364214065.1">
    <property type="nucleotide sequence ID" value="NZ_JBCGDC010000176.1"/>
</dbReference>
<feature type="domain" description="DUF4142" evidence="3">
    <location>
        <begin position="41"/>
        <end position="172"/>
    </location>
</feature>
<comment type="caution">
    <text evidence="4">The sequence shown here is derived from an EMBL/GenBank/DDBJ whole genome shotgun (WGS) entry which is preliminary data.</text>
</comment>
<name>A0ABV5D0S4_9ACTN</name>
<keyword evidence="5" id="KW-1185">Reference proteome</keyword>
<dbReference type="InterPro" id="IPR025419">
    <property type="entry name" value="DUF4142"/>
</dbReference>
<gene>
    <name evidence="4" type="ORF">AAFH96_32975</name>
</gene>
<feature type="region of interest" description="Disordered" evidence="1">
    <location>
        <begin position="191"/>
        <end position="240"/>
    </location>
</feature>
<proteinExistence type="predicted"/>
<dbReference type="Proteomes" id="UP001582793">
    <property type="component" value="Unassembled WGS sequence"/>
</dbReference>
<organism evidence="4 5">
    <name type="scientific">Polymorphospora lycopeni</name>
    <dbReference type="NCBI Taxonomy" id="3140240"/>
    <lineage>
        <taxon>Bacteria</taxon>
        <taxon>Bacillati</taxon>
        <taxon>Actinomycetota</taxon>
        <taxon>Actinomycetes</taxon>
        <taxon>Micromonosporales</taxon>
        <taxon>Micromonosporaceae</taxon>
        <taxon>Polymorphospora</taxon>
    </lineage>
</organism>
<protein>
    <submittedName>
        <fullName evidence="4">DUF4142 domain-containing protein</fullName>
    </submittedName>
</protein>
<feature type="chain" id="PRO_5045140043" evidence="2">
    <location>
        <begin position="26"/>
        <end position="240"/>
    </location>
</feature>
<dbReference type="InterPro" id="IPR012347">
    <property type="entry name" value="Ferritin-like"/>
</dbReference>
<evidence type="ECO:0000259" key="3">
    <source>
        <dbReference type="Pfam" id="PF13628"/>
    </source>
</evidence>
<feature type="signal peptide" evidence="2">
    <location>
        <begin position="1"/>
        <end position="25"/>
    </location>
</feature>
<reference evidence="4 5" key="1">
    <citation type="submission" date="2024-04" db="EMBL/GenBank/DDBJ databases">
        <title>Polymorphospora sp. isolated from Baiyangdian Lake in Xiong'an New Area.</title>
        <authorList>
            <person name="Zhang X."/>
            <person name="Liu J."/>
        </authorList>
    </citation>
    <scope>NUCLEOTIDE SEQUENCE [LARGE SCALE GENOMIC DNA]</scope>
    <source>
        <strain evidence="4 5">2-325</strain>
    </source>
</reference>
<evidence type="ECO:0000256" key="2">
    <source>
        <dbReference type="SAM" id="SignalP"/>
    </source>
</evidence>
<sequence length="240" mass="24340">MFVIKRLGVLCAAAALALAPAGAAAAVEAPAAPPIAAQPSQQDTQFLQTIHQVNLAEVAMGNLAQQNAGNQQVKDAGARFSADHTELDKQVQQVASNLNVSLPNQPTAEQQATMTQLQGLTGNEFDSAWVTAELNGHMQTMQAVDTEIAQGSDPQVVQLAQTAQPVIQAHIDLLVSLAQGLGIAVPSITPSPGGTVTPAPGATTTTPAPGGTPTTPSPGRTSVTPGPGGTETLTPEPEVS</sequence>
<evidence type="ECO:0000313" key="4">
    <source>
        <dbReference type="EMBL" id="MFB6397867.1"/>
    </source>
</evidence>
<keyword evidence="2" id="KW-0732">Signal</keyword>
<accession>A0ABV5D0S4</accession>
<dbReference type="Pfam" id="PF13628">
    <property type="entry name" value="DUF4142"/>
    <property type="match status" value="1"/>
</dbReference>